<dbReference type="GO" id="GO:0106300">
    <property type="term" value="P:protein-DNA covalent cross-linking repair"/>
    <property type="evidence" value="ECO:0007669"/>
    <property type="project" value="InterPro"/>
</dbReference>
<dbReference type="Gene3D" id="3.90.1680.10">
    <property type="entry name" value="SOS response associated peptidase-like"/>
    <property type="match status" value="1"/>
</dbReference>
<keyword evidence="2 8" id="KW-0645">Protease</keyword>
<dbReference type="PANTHER" id="PTHR13604:SF0">
    <property type="entry name" value="ABASIC SITE PROCESSING PROTEIN HMCES"/>
    <property type="match status" value="1"/>
</dbReference>
<evidence type="ECO:0000256" key="8">
    <source>
        <dbReference type="RuleBase" id="RU364100"/>
    </source>
</evidence>
<dbReference type="Pfam" id="PF02586">
    <property type="entry name" value="SRAP"/>
    <property type="match status" value="1"/>
</dbReference>
<dbReference type="Proteomes" id="UP000275368">
    <property type="component" value="Chromosome"/>
</dbReference>
<dbReference type="GO" id="GO:0008233">
    <property type="term" value="F:peptidase activity"/>
    <property type="evidence" value="ECO:0007669"/>
    <property type="project" value="UniProtKB-KW"/>
</dbReference>
<keyword evidence="6" id="KW-0238">DNA-binding</keyword>
<dbReference type="EMBL" id="AP019308">
    <property type="protein sequence ID" value="BBH22722.1"/>
    <property type="molecule type" value="Genomic_DNA"/>
</dbReference>
<dbReference type="GO" id="GO:0016829">
    <property type="term" value="F:lyase activity"/>
    <property type="evidence" value="ECO:0007669"/>
    <property type="project" value="UniProtKB-KW"/>
</dbReference>
<evidence type="ECO:0000313" key="10">
    <source>
        <dbReference type="Proteomes" id="UP000275368"/>
    </source>
</evidence>
<dbReference type="GO" id="GO:0006508">
    <property type="term" value="P:proteolysis"/>
    <property type="evidence" value="ECO:0007669"/>
    <property type="project" value="UniProtKB-KW"/>
</dbReference>
<protein>
    <recommendedName>
        <fullName evidence="8">Abasic site processing protein</fullName>
        <ecNumber evidence="8">3.4.-.-</ecNumber>
    </recommendedName>
</protein>
<sequence>MCQSISIVAETAELTEKFQINQVLSYSSNRHERNTTESISVIIEEKNNRTLDDYRWGLVPFWAKDSVHMDSSELLQKPIFDRIVKKQRCIIPCSGFYLSRTEGKLTHRVKISMRSGTFAIAGLYDVFKPASGEEVRTCTMLMTAPNLMVAPYETRMPAILEPEDIDDWLKRDSRFPFELKAMLRPMDAMRMIAIPISTTRGDRVEFEAPRPKWI</sequence>
<proteinExistence type="inferred from homology"/>
<evidence type="ECO:0000256" key="2">
    <source>
        <dbReference type="ARBA" id="ARBA00022670"/>
    </source>
</evidence>
<evidence type="ECO:0000256" key="1">
    <source>
        <dbReference type="ARBA" id="ARBA00008136"/>
    </source>
</evidence>
<dbReference type="RefSeq" id="WP_125661275.1">
    <property type="nucleotide sequence ID" value="NZ_AP019308.1"/>
</dbReference>
<dbReference type="OrthoDB" id="9782620at2"/>
<name>A0A3G9IWQ4_9BACL</name>
<keyword evidence="4 8" id="KW-0378">Hydrolase</keyword>
<dbReference type="InterPro" id="IPR003738">
    <property type="entry name" value="SRAP"/>
</dbReference>
<evidence type="ECO:0000256" key="7">
    <source>
        <dbReference type="ARBA" id="ARBA00023239"/>
    </source>
</evidence>
<keyword evidence="7" id="KW-0456">Lyase</keyword>
<comment type="similarity">
    <text evidence="1 8">Belongs to the SOS response-associated peptidase family.</text>
</comment>
<keyword evidence="10" id="KW-1185">Reference proteome</keyword>
<dbReference type="GO" id="GO:0003697">
    <property type="term" value="F:single-stranded DNA binding"/>
    <property type="evidence" value="ECO:0007669"/>
    <property type="project" value="InterPro"/>
</dbReference>
<organism evidence="9 10">
    <name type="scientific">Paenibacillus baekrokdamisoli</name>
    <dbReference type="NCBI Taxonomy" id="1712516"/>
    <lineage>
        <taxon>Bacteria</taxon>
        <taxon>Bacillati</taxon>
        <taxon>Bacillota</taxon>
        <taxon>Bacilli</taxon>
        <taxon>Bacillales</taxon>
        <taxon>Paenibacillaceae</taxon>
        <taxon>Paenibacillus</taxon>
    </lineage>
</organism>
<keyword evidence="5" id="KW-0190">Covalent protein-DNA linkage</keyword>
<evidence type="ECO:0000256" key="3">
    <source>
        <dbReference type="ARBA" id="ARBA00022763"/>
    </source>
</evidence>
<dbReference type="SUPFAM" id="SSF143081">
    <property type="entry name" value="BB1717-like"/>
    <property type="match status" value="1"/>
</dbReference>
<evidence type="ECO:0000256" key="6">
    <source>
        <dbReference type="ARBA" id="ARBA00023125"/>
    </source>
</evidence>
<dbReference type="KEGG" id="pbk:Back11_40670"/>
<dbReference type="EC" id="3.4.-.-" evidence="8"/>
<dbReference type="AlphaFoldDB" id="A0A3G9IWQ4"/>
<dbReference type="PANTHER" id="PTHR13604">
    <property type="entry name" value="DC12-RELATED"/>
    <property type="match status" value="1"/>
</dbReference>
<evidence type="ECO:0000313" key="9">
    <source>
        <dbReference type="EMBL" id="BBH22722.1"/>
    </source>
</evidence>
<gene>
    <name evidence="9" type="primary">yoqW_2</name>
    <name evidence="9" type="ORF">Back11_40670</name>
</gene>
<dbReference type="InterPro" id="IPR036590">
    <property type="entry name" value="SRAP-like"/>
</dbReference>
<evidence type="ECO:0000256" key="4">
    <source>
        <dbReference type="ARBA" id="ARBA00022801"/>
    </source>
</evidence>
<reference evidence="9 10" key="1">
    <citation type="submission" date="2018-11" db="EMBL/GenBank/DDBJ databases">
        <title>Complete genome sequence of Paenibacillus baekrokdamisoli strain KCTC 33723.</title>
        <authorList>
            <person name="Kang S.W."/>
            <person name="Lee K.C."/>
            <person name="Kim K.K."/>
            <person name="Kim J.S."/>
            <person name="Kim D.S."/>
            <person name="Ko S.H."/>
            <person name="Yang S.H."/>
            <person name="Lee J.S."/>
        </authorList>
    </citation>
    <scope>NUCLEOTIDE SEQUENCE [LARGE SCALE GENOMIC DNA]</scope>
    <source>
        <strain evidence="9 10">KCTC 33723</strain>
    </source>
</reference>
<accession>A0A3G9IWQ4</accession>
<keyword evidence="3" id="KW-0227">DNA damage</keyword>
<evidence type="ECO:0000256" key="5">
    <source>
        <dbReference type="ARBA" id="ARBA00023124"/>
    </source>
</evidence>